<dbReference type="STRING" id="796620.VIBC2010_11889"/>
<dbReference type="AlphaFoldDB" id="E3BKS1"/>
<evidence type="ECO:0000313" key="2">
    <source>
        <dbReference type="EMBL" id="EFP96265.1"/>
    </source>
</evidence>
<gene>
    <name evidence="2" type="ORF">VIBC2010_11889</name>
</gene>
<reference evidence="2 3" key="1">
    <citation type="journal article" date="2012" name="Int. J. Syst. Evol. Microbiol.">
        <title>Vibrio caribbeanicus sp. nov., isolated from the marine sponge Scleritoderma cyanea.</title>
        <authorList>
            <person name="Hoffmann M."/>
            <person name="Monday S.R."/>
            <person name="Allard M.W."/>
            <person name="Strain E.A."/>
            <person name="Whittaker P."/>
            <person name="Naum M."/>
            <person name="McCarthy P.J."/>
            <person name="Lopez J.V."/>
            <person name="Fischer M."/>
            <person name="Brown E.W."/>
        </authorList>
    </citation>
    <scope>NUCLEOTIDE SEQUENCE [LARGE SCALE GENOMIC DNA]</scope>
    <source>
        <strain evidence="2 3">ATCC BAA-2122</strain>
    </source>
</reference>
<evidence type="ECO:0000256" key="1">
    <source>
        <dbReference type="SAM" id="Phobius"/>
    </source>
</evidence>
<sequence>MLNNNKKNLNSRYFLSIFVPLVELFNYFLALRVSEGIL</sequence>
<keyword evidence="1" id="KW-0812">Transmembrane</keyword>
<feature type="transmembrane region" description="Helical" evidence="1">
    <location>
        <begin position="12"/>
        <end position="30"/>
    </location>
</feature>
<organism evidence="2 3">
    <name type="scientific">Vibrio caribbeanicus ATCC BAA-2122</name>
    <dbReference type="NCBI Taxonomy" id="796620"/>
    <lineage>
        <taxon>Bacteria</taxon>
        <taxon>Pseudomonadati</taxon>
        <taxon>Pseudomonadota</taxon>
        <taxon>Gammaproteobacteria</taxon>
        <taxon>Vibrionales</taxon>
        <taxon>Vibrionaceae</taxon>
        <taxon>Vibrio</taxon>
    </lineage>
</organism>
<accession>E3BKS1</accession>
<name>E3BKS1_9VIBR</name>
<keyword evidence="1" id="KW-1133">Transmembrane helix</keyword>
<dbReference type="EMBL" id="AEIU01000075">
    <property type="protein sequence ID" value="EFP96265.1"/>
    <property type="molecule type" value="Genomic_DNA"/>
</dbReference>
<proteinExistence type="predicted"/>
<protein>
    <submittedName>
        <fullName evidence="2">Uncharacterized protein</fullName>
    </submittedName>
</protein>
<evidence type="ECO:0000313" key="3">
    <source>
        <dbReference type="Proteomes" id="UP000002943"/>
    </source>
</evidence>
<keyword evidence="1" id="KW-0472">Membrane</keyword>
<dbReference type="Proteomes" id="UP000002943">
    <property type="component" value="Unassembled WGS sequence"/>
</dbReference>
<keyword evidence="3" id="KW-1185">Reference proteome</keyword>
<comment type="caution">
    <text evidence="2">The sequence shown here is derived from an EMBL/GenBank/DDBJ whole genome shotgun (WGS) entry which is preliminary data.</text>
</comment>